<evidence type="ECO:0000313" key="6">
    <source>
        <dbReference type="Proteomes" id="UP001595613"/>
    </source>
</evidence>
<reference evidence="6" key="1">
    <citation type="journal article" date="2019" name="Int. J. Syst. Evol. Microbiol.">
        <title>The Global Catalogue of Microorganisms (GCM) 10K type strain sequencing project: providing services to taxonomists for standard genome sequencing and annotation.</title>
        <authorList>
            <consortium name="The Broad Institute Genomics Platform"/>
            <consortium name="The Broad Institute Genome Sequencing Center for Infectious Disease"/>
            <person name="Wu L."/>
            <person name="Ma J."/>
        </authorList>
    </citation>
    <scope>NUCLEOTIDE SEQUENCE [LARGE SCALE GENOMIC DNA]</scope>
    <source>
        <strain evidence="6">KCTC 42281</strain>
    </source>
</reference>
<sequence>MQNDLPEWCPQWAWDEAYRLASQVVAERGARMEAFQPIVARALVAAERRGKMWIHDISLDLLNETFEIDFSCPYGLAYRERPIWQFTSARDQRGFNAKWARKPAGSPSRSGHGKVYIFGRSILIHRIIYAIHHRIEWHAIPALIDHINGDPSDNRPDNLRPATKTENCRNARVRKDSKSGLKGIRIRENGKFSAKIKADGKDVWLGTFSTIEDAQRAYADAAVRFHGEFAPEHIRAAAIRQIGGEG</sequence>
<gene>
    <name evidence="5" type="ORF">ACFOOL_16330</name>
</gene>
<proteinExistence type="predicted"/>
<keyword evidence="5" id="KW-0378">Hydrolase</keyword>
<dbReference type="InterPro" id="IPR044808">
    <property type="entry name" value="ERF_plant"/>
</dbReference>
<protein>
    <submittedName>
        <fullName evidence="5">HNH endonuclease</fullName>
    </submittedName>
</protein>
<dbReference type="Gene3D" id="3.90.75.20">
    <property type="match status" value="1"/>
</dbReference>
<keyword evidence="2" id="KW-0238">DNA-binding</keyword>
<dbReference type="InterPro" id="IPR036955">
    <property type="entry name" value="AP2/ERF_dom_sf"/>
</dbReference>
<evidence type="ECO:0000259" key="4">
    <source>
        <dbReference type="PROSITE" id="PS51032"/>
    </source>
</evidence>
<dbReference type="Pfam" id="PF13392">
    <property type="entry name" value="HNH_3"/>
    <property type="match status" value="1"/>
</dbReference>
<evidence type="ECO:0000313" key="5">
    <source>
        <dbReference type="EMBL" id="MFC3706315.1"/>
    </source>
</evidence>
<dbReference type="PROSITE" id="PS51032">
    <property type="entry name" value="AP2_ERF"/>
    <property type="match status" value="1"/>
</dbReference>
<dbReference type="EMBL" id="JBHRYD010000018">
    <property type="protein sequence ID" value="MFC3706315.1"/>
    <property type="molecule type" value="Genomic_DNA"/>
</dbReference>
<keyword evidence="6" id="KW-1185">Reference proteome</keyword>
<dbReference type="Gene3D" id="3.30.730.10">
    <property type="entry name" value="AP2/ERF domain"/>
    <property type="match status" value="1"/>
</dbReference>
<keyword evidence="3" id="KW-0804">Transcription</keyword>
<keyword evidence="1" id="KW-0805">Transcription regulation</keyword>
<feature type="domain" description="AP2/ERF" evidence="4">
    <location>
        <begin position="180"/>
        <end position="237"/>
    </location>
</feature>
<dbReference type="PANTHER" id="PTHR31190">
    <property type="entry name" value="DNA-BINDING DOMAIN"/>
    <property type="match status" value="1"/>
</dbReference>
<name>A0ABV7X8D7_9HYPH</name>
<dbReference type="RefSeq" id="WP_380098444.1">
    <property type="nucleotide sequence ID" value="NZ_JBHRYD010000018.1"/>
</dbReference>
<dbReference type="InterPro" id="IPR003615">
    <property type="entry name" value="HNH_nuc"/>
</dbReference>
<dbReference type="InterPro" id="IPR044925">
    <property type="entry name" value="His-Me_finger_sf"/>
</dbReference>
<dbReference type="InterPro" id="IPR016177">
    <property type="entry name" value="DNA-bd_dom_sf"/>
</dbReference>
<evidence type="ECO:0000256" key="3">
    <source>
        <dbReference type="ARBA" id="ARBA00023163"/>
    </source>
</evidence>
<comment type="caution">
    <text evidence="5">The sequence shown here is derived from an EMBL/GenBank/DDBJ whole genome shotgun (WGS) entry which is preliminary data.</text>
</comment>
<evidence type="ECO:0000256" key="1">
    <source>
        <dbReference type="ARBA" id="ARBA00023015"/>
    </source>
</evidence>
<evidence type="ECO:0000256" key="2">
    <source>
        <dbReference type="ARBA" id="ARBA00023125"/>
    </source>
</evidence>
<keyword evidence="5" id="KW-0255">Endonuclease</keyword>
<dbReference type="SUPFAM" id="SSF54171">
    <property type="entry name" value="DNA-binding domain"/>
    <property type="match status" value="1"/>
</dbReference>
<organism evidence="5 6">
    <name type="scientific">Devosia honganensis</name>
    <dbReference type="NCBI Taxonomy" id="1610527"/>
    <lineage>
        <taxon>Bacteria</taxon>
        <taxon>Pseudomonadati</taxon>
        <taxon>Pseudomonadota</taxon>
        <taxon>Alphaproteobacteria</taxon>
        <taxon>Hyphomicrobiales</taxon>
        <taxon>Devosiaceae</taxon>
        <taxon>Devosia</taxon>
    </lineage>
</organism>
<dbReference type="SMART" id="SM00380">
    <property type="entry name" value="AP2"/>
    <property type="match status" value="1"/>
</dbReference>
<accession>A0ABV7X8D7</accession>
<dbReference type="Proteomes" id="UP001595613">
    <property type="component" value="Unassembled WGS sequence"/>
</dbReference>
<dbReference type="InterPro" id="IPR001471">
    <property type="entry name" value="AP2/ERF_dom"/>
</dbReference>
<dbReference type="GO" id="GO:0004519">
    <property type="term" value="F:endonuclease activity"/>
    <property type="evidence" value="ECO:0007669"/>
    <property type="project" value="UniProtKB-KW"/>
</dbReference>
<dbReference type="SUPFAM" id="SSF54060">
    <property type="entry name" value="His-Me finger endonucleases"/>
    <property type="match status" value="1"/>
</dbReference>
<keyword evidence="5" id="KW-0540">Nuclease</keyword>